<dbReference type="PANTHER" id="PTHR24033">
    <property type="entry name" value="EGF-LIKE DOMAIN-CONTAINING PROTEIN"/>
    <property type="match status" value="1"/>
</dbReference>
<dbReference type="Gene3D" id="2.60.120.290">
    <property type="entry name" value="Spermadhesin, CUB domain"/>
    <property type="match status" value="1"/>
</dbReference>
<evidence type="ECO:0000256" key="2">
    <source>
        <dbReference type="ARBA" id="ARBA00022737"/>
    </source>
</evidence>
<dbReference type="SMART" id="SM00181">
    <property type="entry name" value="EGF"/>
    <property type="match status" value="4"/>
</dbReference>
<gene>
    <name evidence="8" type="ORF">MGAL_10B005303</name>
</gene>
<dbReference type="InterPro" id="IPR013032">
    <property type="entry name" value="EGF-like_CS"/>
</dbReference>
<evidence type="ECO:0000256" key="3">
    <source>
        <dbReference type="ARBA" id="ARBA00023157"/>
    </source>
</evidence>
<dbReference type="PANTHER" id="PTHR24033:SF151">
    <property type="entry name" value="NOTCH 2"/>
    <property type="match status" value="1"/>
</dbReference>
<feature type="domain" description="CUB" evidence="6">
    <location>
        <begin position="244"/>
        <end position="358"/>
    </location>
</feature>
<dbReference type="PROSITE" id="PS01180">
    <property type="entry name" value="CUB"/>
    <property type="match status" value="1"/>
</dbReference>
<keyword evidence="3 4" id="KW-1015">Disulfide bond</keyword>
<dbReference type="Pfam" id="PF00008">
    <property type="entry name" value="EGF"/>
    <property type="match status" value="3"/>
</dbReference>
<evidence type="ECO:0000256" key="5">
    <source>
        <dbReference type="SAM" id="Phobius"/>
    </source>
</evidence>
<feature type="domain" description="EGF-like" evidence="7">
    <location>
        <begin position="183"/>
        <end position="215"/>
    </location>
</feature>
<dbReference type="InterPro" id="IPR035914">
    <property type="entry name" value="Sperma_CUB_dom_sf"/>
</dbReference>
<feature type="transmembrane region" description="Helical" evidence="5">
    <location>
        <begin position="78"/>
        <end position="99"/>
    </location>
</feature>
<evidence type="ECO:0000313" key="8">
    <source>
        <dbReference type="EMBL" id="VDI42622.1"/>
    </source>
</evidence>
<dbReference type="EMBL" id="UYJE01006049">
    <property type="protein sequence ID" value="VDI42622.1"/>
    <property type="molecule type" value="Genomic_DNA"/>
</dbReference>
<evidence type="ECO:0000259" key="6">
    <source>
        <dbReference type="PROSITE" id="PS01180"/>
    </source>
</evidence>
<dbReference type="Gene3D" id="2.10.25.10">
    <property type="entry name" value="Laminin"/>
    <property type="match status" value="4"/>
</dbReference>
<dbReference type="InterPro" id="IPR000859">
    <property type="entry name" value="CUB_dom"/>
</dbReference>
<dbReference type="Pfam" id="PF12661">
    <property type="entry name" value="hEGF"/>
    <property type="match status" value="1"/>
</dbReference>
<dbReference type="InterPro" id="IPR001881">
    <property type="entry name" value="EGF-like_Ca-bd_dom"/>
</dbReference>
<keyword evidence="2" id="KW-0677">Repeat</keyword>
<evidence type="ECO:0000259" key="7">
    <source>
        <dbReference type="PROSITE" id="PS50026"/>
    </source>
</evidence>
<dbReference type="CDD" id="cd00054">
    <property type="entry name" value="EGF_CA"/>
    <property type="match status" value="4"/>
</dbReference>
<proteinExistence type="predicted"/>
<dbReference type="GO" id="GO:0005509">
    <property type="term" value="F:calcium ion binding"/>
    <property type="evidence" value="ECO:0007669"/>
    <property type="project" value="InterPro"/>
</dbReference>
<dbReference type="CDD" id="cd00041">
    <property type="entry name" value="CUB"/>
    <property type="match status" value="1"/>
</dbReference>
<name>A0A8B6F035_MYTGA</name>
<feature type="domain" description="EGF-like" evidence="7">
    <location>
        <begin position="110"/>
        <end position="146"/>
    </location>
</feature>
<feature type="domain" description="EGF-like" evidence="7">
    <location>
        <begin position="218"/>
        <end position="254"/>
    </location>
</feature>
<keyword evidence="5" id="KW-1133">Transmembrane helix</keyword>
<comment type="caution">
    <text evidence="4">Lacks conserved residue(s) required for the propagation of feature annotation.</text>
</comment>
<keyword evidence="9" id="KW-1185">Reference proteome</keyword>
<evidence type="ECO:0000256" key="4">
    <source>
        <dbReference type="PROSITE-ProRule" id="PRU00076"/>
    </source>
</evidence>
<dbReference type="AlphaFoldDB" id="A0A8B6F035"/>
<dbReference type="InterPro" id="IPR000742">
    <property type="entry name" value="EGF"/>
</dbReference>
<evidence type="ECO:0000256" key="1">
    <source>
        <dbReference type="ARBA" id="ARBA00022536"/>
    </source>
</evidence>
<accession>A0A8B6F035</accession>
<feature type="disulfide bond" evidence="4">
    <location>
        <begin position="244"/>
        <end position="253"/>
    </location>
</feature>
<dbReference type="OrthoDB" id="6093719at2759"/>
<protein>
    <submittedName>
        <fullName evidence="8">Uncharacterized protein</fullName>
    </submittedName>
</protein>
<dbReference type="SUPFAM" id="SSF49854">
    <property type="entry name" value="Spermadhesin, CUB domain"/>
    <property type="match status" value="1"/>
</dbReference>
<keyword evidence="1 4" id="KW-0245">EGF-like domain</keyword>
<feature type="domain" description="EGF-like" evidence="7">
    <location>
        <begin position="147"/>
        <end position="182"/>
    </location>
</feature>
<dbReference type="SUPFAM" id="SSF57196">
    <property type="entry name" value="EGF/Laminin"/>
    <property type="match status" value="4"/>
</dbReference>
<dbReference type="PROSITE" id="PS01186">
    <property type="entry name" value="EGF_2"/>
    <property type="match status" value="2"/>
</dbReference>
<keyword evidence="5" id="KW-0812">Transmembrane</keyword>
<dbReference type="SMART" id="SM00042">
    <property type="entry name" value="CUB"/>
    <property type="match status" value="1"/>
</dbReference>
<comment type="caution">
    <text evidence="8">The sequence shown here is derived from an EMBL/GenBank/DDBJ whole genome shotgun (WGS) entry which is preliminary data.</text>
</comment>
<sequence>MSNTEPNIYHNNIFVDGTTDNDVYIECFDTENQYDYEEVSAIAKTKQPDVKIPDNIPKIQSIKEDNSRSKKKHAHLRFMFLISGFVIILVASNGVTFIITKDILSEDKSNMTPCTGLKCLNGGSCEVLNGTFQCLCESGFSGSLCEVSPCTGRSCMNGGSCGVVNGTFHCLCNSGFSGRLCEVTPCFERNCLNGGSCEVLNGMFHCSCKSGFSGHLCEVTPCTGRNCLNGGSCEVLKGVFQCLCKPGFSGDLCEDILHQIITSPGYPSSYKHNTHEQWNIDVGLSNTVRITFTQIELESNYDFVKVYNGQSTTCCSLANYTGTIYSKELTSTGRYMTILFTTDGSGTKSGFRAVIYKITN</sequence>
<dbReference type="Pfam" id="PF00431">
    <property type="entry name" value="CUB"/>
    <property type="match status" value="1"/>
</dbReference>
<dbReference type="InterPro" id="IPR051830">
    <property type="entry name" value="NOTCH_homolog"/>
</dbReference>
<feature type="disulfide bond" evidence="4">
    <location>
        <begin position="136"/>
        <end position="145"/>
    </location>
</feature>
<organism evidence="8 9">
    <name type="scientific">Mytilus galloprovincialis</name>
    <name type="common">Mediterranean mussel</name>
    <dbReference type="NCBI Taxonomy" id="29158"/>
    <lineage>
        <taxon>Eukaryota</taxon>
        <taxon>Metazoa</taxon>
        <taxon>Spiralia</taxon>
        <taxon>Lophotrochozoa</taxon>
        <taxon>Mollusca</taxon>
        <taxon>Bivalvia</taxon>
        <taxon>Autobranchia</taxon>
        <taxon>Pteriomorphia</taxon>
        <taxon>Mytilida</taxon>
        <taxon>Mytiloidea</taxon>
        <taxon>Mytilidae</taxon>
        <taxon>Mytilinae</taxon>
        <taxon>Mytilus</taxon>
    </lineage>
</organism>
<feature type="disulfide bond" evidence="4">
    <location>
        <begin position="172"/>
        <end position="181"/>
    </location>
</feature>
<dbReference type="SMART" id="SM00179">
    <property type="entry name" value="EGF_CA"/>
    <property type="match status" value="4"/>
</dbReference>
<keyword evidence="5" id="KW-0472">Membrane</keyword>
<dbReference type="PROSITE" id="PS50026">
    <property type="entry name" value="EGF_3"/>
    <property type="match status" value="4"/>
</dbReference>
<dbReference type="Proteomes" id="UP000596742">
    <property type="component" value="Unassembled WGS sequence"/>
</dbReference>
<evidence type="ECO:0000313" key="9">
    <source>
        <dbReference type="Proteomes" id="UP000596742"/>
    </source>
</evidence>
<reference evidence="8" key="1">
    <citation type="submission" date="2018-11" db="EMBL/GenBank/DDBJ databases">
        <authorList>
            <person name="Alioto T."/>
            <person name="Alioto T."/>
        </authorList>
    </citation>
    <scope>NUCLEOTIDE SEQUENCE</scope>
</reference>
<dbReference type="PROSITE" id="PS00022">
    <property type="entry name" value="EGF_1"/>
    <property type="match status" value="2"/>
</dbReference>